<evidence type="ECO:0000256" key="2">
    <source>
        <dbReference type="ARBA" id="ARBA00022801"/>
    </source>
</evidence>
<organism evidence="5 6">
    <name type="scientific">Phytophthora nicotianae</name>
    <name type="common">Potato buckeye rot agent</name>
    <name type="synonym">Phytophthora parasitica</name>
    <dbReference type="NCBI Taxonomy" id="4792"/>
    <lineage>
        <taxon>Eukaryota</taxon>
        <taxon>Sar</taxon>
        <taxon>Stramenopiles</taxon>
        <taxon>Oomycota</taxon>
        <taxon>Peronosporomycetes</taxon>
        <taxon>Peronosporales</taxon>
        <taxon>Peronosporaceae</taxon>
        <taxon>Phytophthora</taxon>
    </lineage>
</organism>
<reference evidence="5 6" key="1">
    <citation type="submission" date="2015-11" db="EMBL/GenBank/DDBJ databases">
        <title>Genomes and virulence difference between two physiological races of Phytophthora nicotianae.</title>
        <authorList>
            <person name="Liu H."/>
            <person name="Ma X."/>
            <person name="Yu H."/>
            <person name="Fang D."/>
            <person name="Li Y."/>
            <person name="Wang X."/>
            <person name="Wang W."/>
            <person name="Dong Y."/>
            <person name="Xiao B."/>
        </authorList>
    </citation>
    <scope>NUCLEOTIDE SEQUENCE [LARGE SCALE GENOMIC DNA]</scope>
    <source>
        <strain evidence="6">race 1</strain>
    </source>
</reference>
<feature type="compositionally biased region" description="Basic and acidic residues" evidence="4">
    <location>
        <begin position="43"/>
        <end position="59"/>
    </location>
</feature>
<keyword evidence="3" id="KW-0067">ATP-binding</keyword>
<evidence type="ECO:0000256" key="1">
    <source>
        <dbReference type="ARBA" id="ARBA00022741"/>
    </source>
</evidence>
<feature type="region of interest" description="Disordered" evidence="4">
    <location>
        <begin position="105"/>
        <end position="124"/>
    </location>
</feature>
<dbReference type="PANTHER" id="PTHR45626">
    <property type="entry name" value="TRANSCRIPTION TERMINATION FACTOR 2-RELATED"/>
    <property type="match status" value="1"/>
</dbReference>
<gene>
    <name evidence="5" type="ORF">AM588_10005132</name>
</gene>
<dbReference type="AlphaFoldDB" id="A0A0W8DFH0"/>
<evidence type="ECO:0000256" key="3">
    <source>
        <dbReference type="ARBA" id="ARBA00022840"/>
    </source>
</evidence>
<dbReference type="EMBL" id="LNFP01000250">
    <property type="protein sequence ID" value="KUF95098.1"/>
    <property type="molecule type" value="Genomic_DNA"/>
</dbReference>
<protein>
    <submittedName>
        <fullName evidence="5">Cytosolic endo-beta-N-acetylglucosaminidase</fullName>
    </submittedName>
</protein>
<dbReference type="PANTHER" id="PTHR45626:SF14">
    <property type="entry name" value="ATP-DEPENDENT DNA HELICASE (EUROFUNG)"/>
    <property type="match status" value="1"/>
</dbReference>
<dbReference type="GO" id="GO:0006281">
    <property type="term" value="P:DNA repair"/>
    <property type="evidence" value="ECO:0007669"/>
    <property type="project" value="TreeGrafter"/>
</dbReference>
<evidence type="ECO:0000256" key="4">
    <source>
        <dbReference type="SAM" id="MobiDB-lite"/>
    </source>
</evidence>
<keyword evidence="1" id="KW-0547">Nucleotide-binding</keyword>
<accession>A0A0W8DFH0</accession>
<keyword evidence="2" id="KW-0378">Hydrolase</keyword>
<comment type="caution">
    <text evidence="5">The sequence shown here is derived from an EMBL/GenBank/DDBJ whole genome shotgun (WGS) entry which is preliminary data.</text>
</comment>
<evidence type="ECO:0000313" key="5">
    <source>
        <dbReference type="EMBL" id="KUF95098.1"/>
    </source>
</evidence>
<feature type="region of interest" description="Disordered" evidence="4">
    <location>
        <begin position="42"/>
        <end position="97"/>
    </location>
</feature>
<proteinExistence type="predicted"/>
<name>A0A0W8DFH0_PHYNI</name>
<feature type="compositionally biased region" description="Polar residues" evidence="4">
    <location>
        <begin position="109"/>
        <end position="124"/>
    </location>
</feature>
<dbReference type="GO" id="GO:0016787">
    <property type="term" value="F:hydrolase activity"/>
    <property type="evidence" value="ECO:0007669"/>
    <property type="project" value="UniProtKB-KW"/>
</dbReference>
<dbReference type="InterPro" id="IPR050628">
    <property type="entry name" value="SNF2_RAD54_helicase_TF"/>
</dbReference>
<evidence type="ECO:0000313" key="6">
    <source>
        <dbReference type="Proteomes" id="UP000054636"/>
    </source>
</evidence>
<dbReference type="InterPro" id="IPR027417">
    <property type="entry name" value="P-loop_NTPase"/>
</dbReference>
<dbReference type="GO" id="GO:0005634">
    <property type="term" value="C:nucleus"/>
    <property type="evidence" value="ECO:0007669"/>
    <property type="project" value="TreeGrafter"/>
</dbReference>
<dbReference type="GO" id="GO:0005524">
    <property type="term" value="F:ATP binding"/>
    <property type="evidence" value="ECO:0007669"/>
    <property type="project" value="UniProtKB-KW"/>
</dbReference>
<dbReference type="Proteomes" id="UP000054636">
    <property type="component" value="Unassembled WGS sequence"/>
</dbReference>
<dbReference type="GO" id="GO:0008094">
    <property type="term" value="F:ATP-dependent activity, acting on DNA"/>
    <property type="evidence" value="ECO:0007669"/>
    <property type="project" value="TreeGrafter"/>
</dbReference>
<dbReference type="Gene3D" id="3.40.50.300">
    <property type="entry name" value="P-loop containing nucleotide triphosphate hydrolases"/>
    <property type="match status" value="1"/>
</dbReference>
<sequence>MDEIWDKSLEQQVISRAHRMGASQAVVVEQLWMRGSVESQMLKPHEADENQIKLEEKPEIASPTRVRAQQGDSPGRSPKKTNTGGGTMFNAPARSARGIVRTGIHEQQQKATRTPFFSANSTMF</sequence>